<dbReference type="SUPFAM" id="SSF69047">
    <property type="entry name" value="Hypothetical protein YjbJ"/>
    <property type="match status" value="1"/>
</dbReference>
<evidence type="ECO:0000313" key="5">
    <source>
        <dbReference type="Proteomes" id="UP000218244"/>
    </source>
</evidence>
<proteinExistence type="inferred from homology"/>
<comment type="similarity">
    <text evidence="1">Belongs to the UPF0337 (CsbD) family.</text>
</comment>
<dbReference type="Pfam" id="PF05532">
    <property type="entry name" value="CsbD"/>
    <property type="match status" value="1"/>
</dbReference>
<feature type="compositionally biased region" description="Basic and acidic residues" evidence="2">
    <location>
        <begin position="1"/>
        <end position="22"/>
    </location>
</feature>
<dbReference type="KEGG" id="csur:N24_0478"/>
<dbReference type="Gene3D" id="1.10.1470.10">
    <property type="entry name" value="YjbJ"/>
    <property type="match status" value="1"/>
</dbReference>
<evidence type="ECO:0000313" key="4">
    <source>
        <dbReference type="EMBL" id="BAU94740.1"/>
    </source>
</evidence>
<gene>
    <name evidence="4" type="ORF">N24_0478</name>
</gene>
<dbReference type="EMBL" id="AP017369">
    <property type="protein sequence ID" value="BAU94740.1"/>
    <property type="molecule type" value="Genomic_DNA"/>
</dbReference>
<evidence type="ECO:0000256" key="2">
    <source>
        <dbReference type="SAM" id="MobiDB-lite"/>
    </source>
</evidence>
<name>A0A160PR35_9CORY</name>
<dbReference type="InterPro" id="IPR036629">
    <property type="entry name" value="YjbJ_sf"/>
</dbReference>
<evidence type="ECO:0000256" key="1">
    <source>
        <dbReference type="ARBA" id="ARBA00009129"/>
    </source>
</evidence>
<feature type="domain" description="CsbD-like" evidence="3">
    <location>
        <begin position="5"/>
        <end position="55"/>
    </location>
</feature>
<dbReference type="AlphaFoldDB" id="A0A160PR35"/>
<reference evidence="4 5" key="1">
    <citation type="submission" date="2016-02" db="EMBL/GenBank/DDBJ databases">
        <title>Corynebacterium glutamicum N24 whole genome sequencing project.</title>
        <authorList>
            <person name="Matsutani M."/>
            <person name="Nangtapong N."/>
            <person name="Yakushi T."/>
            <person name="Matsushita K."/>
        </authorList>
    </citation>
    <scope>NUCLEOTIDE SEQUENCE [LARGE SCALE GENOMIC DNA]</scope>
    <source>
        <strain evidence="4 5">N24</strain>
    </source>
</reference>
<protein>
    <submittedName>
        <fullName evidence="4">CsbD family protein</fullName>
    </submittedName>
</protein>
<accession>A0A160PR35</accession>
<keyword evidence="5" id="KW-1185">Reference proteome</keyword>
<feature type="compositionally biased region" description="Basic and acidic residues" evidence="2">
    <location>
        <begin position="33"/>
        <end position="56"/>
    </location>
</feature>
<dbReference type="Proteomes" id="UP000218244">
    <property type="component" value="Chromosome"/>
</dbReference>
<dbReference type="InterPro" id="IPR008462">
    <property type="entry name" value="CsbD"/>
</dbReference>
<sequence length="65" mass="6699">MGIDDKLKNKAEDFGGKAKEAAGKASGDDTLEAEGKADQVKSSAKDAAEKAKDKVAEGFNKITGN</sequence>
<evidence type="ECO:0000259" key="3">
    <source>
        <dbReference type="Pfam" id="PF05532"/>
    </source>
</evidence>
<feature type="region of interest" description="Disordered" evidence="2">
    <location>
        <begin position="1"/>
        <end position="65"/>
    </location>
</feature>
<dbReference type="RefSeq" id="WP_096454031.1">
    <property type="nucleotide sequence ID" value="NZ_AP017369.1"/>
</dbReference>
<organism evidence="4 5">
    <name type="scientific">Corynebacterium suranareeae</name>
    <dbReference type="NCBI Taxonomy" id="2506452"/>
    <lineage>
        <taxon>Bacteria</taxon>
        <taxon>Bacillati</taxon>
        <taxon>Actinomycetota</taxon>
        <taxon>Actinomycetes</taxon>
        <taxon>Mycobacteriales</taxon>
        <taxon>Corynebacteriaceae</taxon>
        <taxon>Corynebacterium</taxon>
    </lineage>
</organism>